<dbReference type="InterPro" id="IPR038389">
    <property type="entry name" value="PSMG2_sf"/>
</dbReference>
<dbReference type="InterPro" id="IPR019151">
    <property type="entry name" value="Proteasome_assmbl_chaperone_2"/>
</dbReference>
<accession>A0A6J6Z004</accession>
<sequence length="296" mass="32057">MTNAYTFVDGVAPDVHDAALVVMFTGWIDASGAAGAAMATLETECNARTIATFDSDTFIDYRARRPTMELRDGVNTKLTWPEIELKLGHDLDGKAVLLLCGPEPDMAWRCFAREVAALGVALGVRRMVALGAYPFASPHTRPARLSVSAPSAELVASLHLQKNSVDVPAGVASVLEHAFHDASIESLGLWVQVPHYIATMAFPAATVSLLTGLGQYGGVRVDGAAPRQETAIQRERLDELVAGNDDHREMVRQLEAVYDSVENHPSSDRRFTDAEIPTGDELAAELEQYLRDQNEG</sequence>
<reference evidence="1" key="1">
    <citation type="submission" date="2020-05" db="EMBL/GenBank/DDBJ databases">
        <authorList>
            <person name="Chiriac C."/>
            <person name="Salcher M."/>
            <person name="Ghai R."/>
            <person name="Kavagutti S V."/>
        </authorList>
    </citation>
    <scope>NUCLEOTIDE SEQUENCE</scope>
</reference>
<dbReference type="Gene3D" id="3.40.50.10900">
    <property type="entry name" value="PAC-like subunit"/>
    <property type="match status" value="1"/>
</dbReference>
<gene>
    <name evidence="1" type="ORF">UFOPK2992_01768</name>
</gene>
<name>A0A6J6Z004_9ZZZZ</name>
<proteinExistence type="predicted"/>
<dbReference type="InterPro" id="IPR008492">
    <property type="entry name" value="Rv2714-like"/>
</dbReference>
<dbReference type="Pfam" id="PF09754">
    <property type="entry name" value="PAC2"/>
    <property type="match status" value="1"/>
</dbReference>
<protein>
    <submittedName>
        <fullName evidence="1">Unannotated protein</fullName>
    </submittedName>
</protein>
<evidence type="ECO:0000313" key="1">
    <source>
        <dbReference type="EMBL" id="CAB4814065.1"/>
    </source>
</evidence>
<dbReference type="EMBL" id="CAFAAI010000362">
    <property type="protein sequence ID" value="CAB4814065.1"/>
    <property type="molecule type" value="Genomic_DNA"/>
</dbReference>
<dbReference type="PIRSF" id="PIRSF028754">
    <property type="entry name" value="UCP028754"/>
    <property type="match status" value="1"/>
</dbReference>
<dbReference type="AlphaFoldDB" id="A0A6J6Z004"/>
<organism evidence="1">
    <name type="scientific">freshwater metagenome</name>
    <dbReference type="NCBI Taxonomy" id="449393"/>
    <lineage>
        <taxon>unclassified sequences</taxon>
        <taxon>metagenomes</taxon>
        <taxon>ecological metagenomes</taxon>
    </lineage>
</organism>
<dbReference type="SUPFAM" id="SSF159659">
    <property type="entry name" value="Cgl1923-like"/>
    <property type="match status" value="1"/>
</dbReference>